<name>A0A1H4D948_9GAMM</name>
<proteinExistence type="predicted"/>
<organism evidence="1 2">
    <name type="scientific">Lonsdalea quercina</name>
    <dbReference type="NCBI Taxonomy" id="71657"/>
    <lineage>
        <taxon>Bacteria</taxon>
        <taxon>Pseudomonadati</taxon>
        <taxon>Pseudomonadota</taxon>
        <taxon>Gammaproteobacteria</taxon>
        <taxon>Enterobacterales</taxon>
        <taxon>Pectobacteriaceae</taxon>
        <taxon>Lonsdalea</taxon>
    </lineage>
</organism>
<reference evidence="1 2" key="1">
    <citation type="submission" date="2016-10" db="EMBL/GenBank/DDBJ databases">
        <authorList>
            <person name="de Groot N.N."/>
        </authorList>
    </citation>
    <scope>NUCLEOTIDE SEQUENCE [LARGE SCALE GENOMIC DNA]</scope>
    <source>
        <strain evidence="1 2">ATCC 29281</strain>
    </source>
</reference>
<sequence length="48" mass="5555">MSTCSEENLLFLFPFISPPKYRLDNNSRLIHADPIFFQAGSITLFIFC</sequence>
<dbReference type="AlphaFoldDB" id="A0A1H4D948"/>
<protein>
    <submittedName>
        <fullName evidence="1">Uncharacterized protein</fullName>
    </submittedName>
</protein>
<accession>A0A1H4D948</accession>
<gene>
    <name evidence="1" type="ORF">SAMN02982996_02217</name>
</gene>
<evidence type="ECO:0000313" key="2">
    <source>
        <dbReference type="Proteomes" id="UP000187280"/>
    </source>
</evidence>
<dbReference type="STRING" id="71657.SAMN02982996_02217"/>
<dbReference type="EMBL" id="FNQS01000007">
    <property type="protein sequence ID" value="SEA69221.1"/>
    <property type="molecule type" value="Genomic_DNA"/>
</dbReference>
<keyword evidence="2" id="KW-1185">Reference proteome</keyword>
<evidence type="ECO:0000313" key="1">
    <source>
        <dbReference type="EMBL" id="SEA69221.1"/>
    </source>
</evidence>
<dbReference type="Proteomes" id="UP000187280">
    <property type="component" value="Unassembled WGS sequence"/>
</dbReference>